<dbReference type="AlphaFoldDB" id="A0A6J2BB69"/>
<feature type="compositionally biased region" description="Polar residues" evidence="2">
    <location>
        <begin position="273"/>
        <end position="298"/>
    </location>
</feature>
<dbReference type="PROSITE" id="PS50211">
    <property type="entry name" value="DENN"/>
    <property type="match status" value="1"/>
</dbReference>
<gene>
    <name evidence="5" type="primary">AVL9</name>
</gene>
<evidence type="ECO:0000256" key="2">
    <source>
        <dbReference type="SAM" id="MobiDB-lite"/>
    </source>
</evidence>
<feature type="region of interest" description="Disordered" evidence="2">
    <location>
        <begin position="161"/>
        <end position="181"/>
    </location>
</feature>
<dbReference type="RefSeq" id="XP_027429154.1">
    <property type="nucleotide sequence ID" value="XM_027573353.2"/>
</dbReference>
<keyword evidence="4" id="KW-1185">Reference proteome</keyword>
<evidence type="ECO:0000259" key="3">
    <source>
        <dbReference type="PROSITE" id="PS50211"/>
    </source>
</evidence>
<dbReference type="Pfam" id="PF09794">
    <property type="entry name" value="Avl9"/>
    <property type="match status" value="1"/>
</dbReference>
<comment type="similarity">
    <text evidence="1">Belongs to the AVL9 family.</text>
</comment>
<evidence type="ECO:0000313" key="5">
    <source>
        <dbReference type="RefSeq" id="XP_027429154.1"/>
    </source>
</evidence>
<protein>
    <submittedName>
        <fullName evidence="5">Late secretory pathway protein AVL9 homolog isoform X2</fullName>
    </submittedName>
</protein>
<dbReference type="Pfam" id="PF07792">
    <property type="entry name" value="Afi1"/>
    <property type="match status" value="1"/>
</dbReference>
<dbReference type="CTD" id="23080"/>
<feature type="domain" description="UDENN" evidence="3">
    <location>
        <begin position="17"/>
        <end position="515"/>
    </location>
</feature>
<organism evidence="4 5">
    <name type="scientific">Zalophus californianus</name>
    <name type="common">California sealion</name>
    <dbReference type="NCBI Taxonomy" id="9704"/>
    <lineage>
        <taxon>Eukaryota</taxon>
        <taxon>Metazoa</taxon>
        <taxon>Chordata</taxon>
        <taxon>Craniata</taxon>
        <taxon>Vertebrata</taxon>
        <taxon>Euteleostomi</taxon>
        <taxon>Mammalia</taxon>
        <taxon>Eutheria</taxon>
        <taxon>Laurasiatheria</taxon>
        <taxon>Carnivora</taxon>
        <taxon>Caniformia</taxon>
        <taxon>Pinnipedia</taxon>
        <taxon>Otariidae</taxon>
        <taxon>Zalophus</taxon>
    </lineage>
</organism>
<dbReference type="GeneID" id="113911163"/>
<feature type="region of interest" description="Disordered" evidence="2">
    <location>
        <begin position="194"/>
        <end position="298"/>
    </location>
</feature>
<dbReference type="InterPro" id="IPR037516">
    <property type="entry name" value="Tripartite_DENN"/>
</dbReference>
<dbReference type="PANTHER" id="PTHR31017:SF1">
    <property type="entry name" value="LATE SECRETORY PATHWAY PROTEIN AVL9 HOMOLOG"/>
    <property type="match status" value="1"/>
</dbReference>
<dbReference type="InterPro" id="IPR051731">
    <property type="entry name" value="DENND11/AVL9_GEFs"/>
</dbReference>
<feature type="compositionally biased region" description="Polar residues" evidence="2">
    <location>
        <begin position="228"/>
        <end position="237"/>
    </location>
</feature>
<name>A0A6J2BB69_ZALCA</name>
<dbReference type="InterPro" id="IPR018307">
    <property type="entry name" value="ABL9/DENND6_dom"/>
</dbReference>
<accession>A0A6J2BB69</accession>
<dbReference type="PANTHER" id="PTHR31017">
    <property type="entry name" value="LATE SECRETORY PATHWAY PROTEIN AVL9-RELATED"/>
    <property type="match status" value="1"/>
</dbReference>
<dbReference type="Proteomes" id="UP000515165">
    <property type="component" value="Chromosome 12"/>
</dbReference>
<proteinExistence type="inferred from homology"/>
<evidence type="ECO:0000313" key="4">
    <source>
        <dbReference type="Proteomes" id="UP000515165"/>
    </source>
</evidence>
<dbReference type="GO" id="GO:0005737">
    <property type="term" value="C:cytoplasm"/>
    <property type="evidence" value="ECO:0007669"/>
    <property type="project" value="TreeGrafter"/>
</dbReference>
<evidence type="ECO:0000256" key="1">
    <source>
        <dbReference type="ARBA" id="ARBA00038178"/>
    </source>
</evidence>
<dbReference type="InterPro" id="IPR012860">
    <property type="entry name" value="Afi1_N"/>
</dbReference>
<reference evidence="5" key="1">
    <citation type="submission" date="2025-08" db="UniProtKB">
        <authorList>
            <consortium name="RefSeq"/>
        </authorList>
    </citation>
    <scope>IDENTIFICATION</scope>
    <source>
        <tissue evidence="5">Blood</tissue>
    </source>
</reference>
<sequence>MEKTGRGGDGAPRGPVLHIVVVGFHHKKGCQVEFSYPPLIPGDGHDSHTLPEEWKYLPFLALPDGAHNYQEDTVFFHLPPRNGNGATVYGISCYRQIEAKALKVRQADITRETVQKSVCVLSKLVLFYISPVNKLVGALMTVLSLFPGMIEHGLSDCSQYRPRKSMSEDAGLHENNPPADDFISVSAPDISNTNSGTVKKIMTGNHGGDAGINTEEPLLQVDDDSSKGQEPNETSQYLKPPSRPSPESSESDWETLDPSVLEDPTLKEREQVGSEQTNSFPKESVPSDSPPITVQPQANTGQVVLIPGLISGLEEDQYGMPLAIFTKGYLCLPYMALQQHHLLSDVTVRGFVAGATNILFRQQKHLSDAIVEVEEALIQIHDPELRKLLNPTTADLRFADYLVRHVTENRDDVFLDGTGWEGGDEWIRAQFAVYVHALLAATLQLDNEKILSDYGTTFVTAWKNTHNYRVWNSNKHPALAEINPNHPFQGQYSVSDMKLRFSHSVQNSERGKKIGNVMVTTSRNVVQTGKAVGQSVGGAFTSAKTAMSSWLSTFTSPAPQSLTEPPDGKP</sequence>